<keyword evidence="2" id="KW-1185">Reference proteome</keyword>
<gene>
    <name evidence="1" type="ORF">ACFR9U_04570</name>
</gene>
<reference evidence="1 2" key="1">
    <citation type="journal article" date="2019" name="Int. J. Syst. Evol. Microbiol.">
        <title>The Global Catalogue of Microorganisms (GCM) 10K type strain sequencing project: providing services to taxonomists for standard genome sequencing and annotation.</title>
        <authorList>
            <consortium name="The Broad Institute Genomics Platform"/>
            <consortium name="The Broad Institute Genome Sequencing Center for Infectious Disease"/>
            <person name="Wu L."/>
            <person name="Ma J."/>
        </authorList>
    </citation>
    <scope>NUCLEOTIDE SEQUENCE [LARGE SCALE GENOMIC DNA]</scope>
    <source>
        <strain evidence="1 2">CGMCC 1.12125</strain>
    </source>
</reference>
<dbReference type="RefSeq" id="WP_247376276.1">
    <property type="nucleotide sequence ID" value="NZ_JALLGV010000002.1"/>
</dbReference>
<dbReference type="Proteomes" id="UP001597119">
    <property type="component" value="Unassembled WGS sequence"/>
</dbReference>
<proteinExistence type="predicted"/>
<comment type="caution">
    <text evidence="1">The sequence shown here is derived from an EMBL/GenBank/DDBJ whole genome shotgun (WGS) entry which is preliminary data.</text>
</comment>
<evidence type="ECO:0000313" key="2">
    <source>
        <dbReference type="Proteomes" id="UP001597119"/>
    </source>
</evidence>
<name>A0ABD6C8V7_9EURY</name>
<organism evidence="1 2">
    <name type="scientific">Halorientalis brevis</name>
    <dbReference type="NCBI Taxonomy" id="1126241"/>
    <lineage>
        <taxon>Archaea</taxon>
        <taxon>Methanobacteriati</taxon>
        <taxon>Methanobacteriota</taxon>
        <taxon>Stenosarchaea group</taxon>
        <taxon>Halobacteria</taxon>
        <taxon>Halobacteriales</taxon>
        <taxon>Haloarculaceae</taxon>
        <taxon>Halorientalis</taxon>
    </lineage>
</organism>
<dbReference type="EMBL" id="JBHUDJ010000002">
    <property type="protein sequence ID" value="MFD1586244.1"/>
    <property type="molecule type" value="Genomic_DNA"/>
</dbReference>
<protein>
    <submittedName>
        <fullName evidence="1">Uncharacterized protein</fullName>
    </submittedName>
</protein>
<evidence type="ECO:0000313" key="1">
    <source>
        <dbReference type="EMBL" id="MFD1586244.1"/>
    </source>
</evidence>
<accession>A0ABD6C8V7</accession>
<dbReference type="AlphaFoldDB" id="A0ABD6C8V7"/>
<sequence>METFDSDLRFRFLGGAKHIGAPLEKMNSINTSIADVRKYPSQRSSGADAKLHLHNTTDRVLERGEVNISVESPEGVNTDIGMSIQKENDTWELVEPLRPDRDLILPVFIRLEPWKKELQGSIMIQVDVHGECVKKATFQVLR</sequence>